<dbReference type="HOGENOM" id="CLU_2708149_0_0_1"/>
<sequence length="73" mass="8297">MEPPREGGETSIIPSHIIVEKMEEAMPEVVHKLGTVGAIILVRNPNDNASMKEFRRTWQQILETEDKVEAKKL</sequence>
<dbReference type="EMBL" id="KI392062">
    <property type="protein sequence ID" value="ERN19966.1"/>
    <property type="molecule type" value="Genomic_DNA"/>
</dbReference>
<organism evidence="2 3">
    <name type="scientific">Amborella trichopoda</name>
    <dbReference type="NCBI Taxonomy" id="13333"/>
    <lineage>
        <taxon>Eukaryota</taxon>
        <taxon>Viridiplantae</taxon>
        <taxon>Streptophyta</taxon>
        <taxon>Embryophyta</taxon>
        <taxon>Tracheophyta</taxon>
        <taxon>Spermatophyta</taxon>
        <taxon>Magnoliopsida</taxon>
        <taxon>Amborellales</taxon>
        <taxon>Amborellaceae</taxon>
        <taxon>Amborella</taxon>
    </lineage>
</organism>
<dbReference type="Gramene" id="ERN19966">
    <property type="protein sequence ID" value="ERN19966"/>
    <property type="gene ID" value="AMTR_s00071p00130010"/>
</dbReference>
<dbReference type="STRING" id="13333.U5D2X2"/>
<dbReference type="Gene3D" id="3.60.130.10">
    <property type="entry name" value="Clavaminate synthase-like"/>
    <property type="match status" value="1"/>
</dbReference>
<reference evidence="3" key="1">
    <citation type="journal article" date="2013" name="Science">
        <title>The Amborella genome and the evolution of flowering plants.</title>
        <authorList>
            <consortium name="Amborella Genome Project"/>
        </authorList>
    </citation>
    <scope>NUCLEOTIDE SEQUENCE [LARGE SCALE GENOMIC DNA]</scope>
</reference>
<keyword evidence="1" id="KW-0560">Oxidoreductase</keyword>
<dbReference type="SUPFAM" id="SSF51197">
    <property type="entry name" value="Clavaminate synthase-like"/>
    <property type="match status" value="1"/>
</dbReference>
<dbReference type="Proteomes" id="UP000017836">
    <property type="component" value="Unassembled WGS sequence"/>
</dbReference>
<dbReference type="AlphaFoldDB" id="U5D2X2"/>
<gene>
    <name evidence="2" type="ORF">AMTR_s00071p00130010</name>
</gene>
<evidence type="ECO:0000256" key="1">
    <source>
        <dbReference type="ARBA" id="ARBA00023002"/>
    </source>
</evidence>
<name>U5D2X2_AMBTC</name>
<evidence type="ECO:0000313" key="2">
    <source>
        <dbReference type="EMBL" id="ERN19966.1"/>
    </source>
</evidence>
<keyword evidence="3" id="KW-1185">Reference proteome</keyword>
<dbReference type="GO" id="GO:0016491">
    <property type="term" value="F:oxidoreductase activity"/>
    <property type="evidence" value="ECO:0007669"/>
    <property type="project" value="UniProtKB-KW"/>
</dbReference>
<dbReference type="InterPro" id="IPR042098">
    <property type="entry name" value="TauD-like_sf"/>
</dbReference>
<proteinExistence type="predicted"/>
<protein>
    <submittedName>
        <fullName evidence="2">Uncharacterized protein</fullName>
    </submittedName>
</protein>
<accession>U5D2X2</accession>
<evidence type="ECO:0000313" key="3">
    <source>
        <dbReference type="Proteomes" id="UP000017836"/>
    </source>
</evidence>